<comment type="caution">
    <text evidence="2">The sequence shown here is derived from an EMBL/GenBank/DDBJ whole genome shotgun (WGS) entry which is preliminary data.</text>
</comment>
<dbReference type="RefSeq" id="WP_143418346.1">
    <property type="nucleotide sequence ID" value="NZ_VJXR01000024.1"/>
</dbReference>
<sequence length="261" mass="27009">MRTSLPVLTVIQHDPDVPLGRFAAWLEGAVEVHVVRAWLEPLPAASGLGDGLLVLGGRTNAYDDERSPWIAGTRALLADAVARNVPVLGICLGHQMLAAALGGRVEVGAPPGREAGLVRVMWRPEARVDPVLGAAVRAGEELADGGDVPALADHGGVLQPSMHADAVVELPPGAQWLAFSAMYPFQAIRVGSALGVQFHPEADPEQLGRWAARHGDDAAATAAAARAHDAEVVAVGRALAQAFAAQVRQAADEHGAHGSVA</sequence>
<dbReference type="Pfam" id="PF00117">
    <property type="entry name" value="GATase"/>
    <property type="match status" value="1"/>
</dbReference>
<dbReference type="InterPro" id="IPR029062">
    <property type="entry name" value="Class_I_gatase-like"/>
</dbReference>
<protein>
    <submittedName>
        <fullName evidence="2">Type 1 glutamine amidotransferase</fullName>
    </submittedName>
</protein>
<gene>
    <name evidence="2" type="ORF">FJ693_09740</name>
</gene>
<dbReference type="InterPro" id="IPR044992">
    <property type="entry name" value="ChyE-like"/>
</dbReference>
<evidence type="ECO:0000313" key="3">
    <source>
        <dbReference type="Proteomes" id="UP000318693"/>
    </source>
</evidence>
<keyword evidence="2" id="KW-0808">Transferase</keyword>
<dbReference type="PROSITE" id="PS51273">
    <property type="entry name" value="GATASE_TYPE_1"/>
    <property type="match status" value="1"/>
</dbReference>
<dbReference type="InterPro" id="IPR017926">
    <property type="entry name" value="GATASE"/>
</dbReference>
<dbReference type="GO" id="GO:0016740">
    <property type="term" value="F:transferase activity"/>
    <property type="evidence" value="ECO:0007669"/>
    <property type="project" value="UniProtKB-KW"/>
</dbReference>
<dbReference type="AlphaFoldDB" id="A0A552WRJ3"/>
<dbReference type="EMBL" id="VJXR01000024">
    <property type="protein sequence ID" value="TRW45355.1"/>
    <property type="molecule type" value="Genomic_DNA"/>
</dbReference>
<dbReference type="SUPFAM" id="SSF52317">
    <property type="entry name" value="Class I glutamine amidotransferase-like"/>
    <property type="match status" value="1"/>
</dbReference>
<organism evidence="2 3">
    <name type="scientific">Georgenia yuyongxinii</name>
    <dbReference type="NCBI Taxonomy" id="2589797"/>
    <lineage>
        <taxon>Bacteria</taxon>
        <taxon>Bacillati</taxon>
        <taxon>Actinomycetota</taxon>
        <taxon>Actinomycetes</taxon>
        <taxon>Micrococcales</taxon>
        <taxon>Bogoriellaceae</taxon>
        <taxon>Georgenia</taxon>
    </lineage>
</organism>
<name>A0A552WRJ3_9MICO</name>
<dbReference type="PANTHER" id="PTHR42695">
    <property type="entry name" value="GLUTAMINE AMIDOTRANSFERASE YLR126C-RELATED"/>
    <property type="match status" value="1"/>
</dbReference>
<evidence type="ECO:0000259" key="1">
    <source>
        <dbReference type="Pfam" id="PF00117"/>
    </source>
</evidence>
<feature type="domain" description="Glutamine amidotransferase" evidence="1">
    <location>
        <begin position="48"/>
        <end position="207"/>
    </location>
</feature>
<dbReference type="GO" id="GO:0005829">
    <property type="term" value="C:cytosol"/>
    <property type="evidence" value="ECO:0007669"/>
    <property type="project" value="TreeGrafter"/>
</dbReference>
<accession>A0A552WRJ3</accession>
<dbReference type="PANTHER" id="PTHR42695:SF5">
    <property type="entry name" value="GLUTAMINE AMIDOTRANSFERASE YLR126C-RELATED"/>
    <property type="match status" value="1"/>
</dbReference>
<dbReference type="CDD" id="cd01741">
    <property type="entry name" value="GATase1_1"/>
    <property type="match status" value="1"/>
</dbReference>
<reference evidence="2 3" key="1">
    <citation type="submission" date="2019-07" db="EMBL/GenBank/DDBJ databases">
        <title>Georgenia wutianyii sp. nov. and Georgenia *** sp. nov. isolated from plateau pika (Ochotona curzoniae) in the Qinghai-Tibet plateau of China.</title>
        <authorList>
            <person name="Tian Z."/>
        </authorList>
    </citation>
    <scope>NUCLEOTIDE SEQUENCE [LARGE SCALE GENOMIC DNA]</scope>
    <source>
        <strain evidence="2 3">Z446</strain>
    </source>
</reference>
<dbReference type="Gene3D" id="3.40.50.880">
    <property type="match status" value="1"/>
</dbReference>
<keyword evidence="2" id="KW-0315">Glutamine amidotransferase</keyword>
<keyword evidence="3" id="KW-1185">Reference proteome</keyword>
<dbReference type="Proteomes" id="UP000318693">
    <property type="component" value="Unassembled WGS sequence"/>
</dbReference>
<dbReference type="PRINTS" id="PR00096">
    <property type="entry name" value="GATASE"/>
</dbReference>
<proteinExistence type="predicted"/>
<evidence type="ECO:0000313" key="2">
    <source>
        <dbReference type="EMBL" id="TRW45355.1"/>
    </source>
</evidence>